<dbReference type="GO" id="GO:0046872">
    <property type="term" value="F:metal ion binding"/>
    <property type="evidence" value="ECO:0007669"/>
    <property type="project" value="UniProtKB-KW"/>
</dbReference>
<dbReference type="AlphaFoldDB" id="X8CPN3"/>
<dbReference type="EMBL" id="JAOG01000001">
    <property type="protein sequence ID" value="EUA58337.1"/>
    <property type="molecule type" value="Genomic_DNA"/>
</dbReference>
<feature type="domain" description="RNA-binding protein AU-1/Ribonuclease E/G" evidence="6">
    <location>
        <begin position="3"/>
        <end position="106"/>
    </location>
</feature>
<accession>X8CPN3</accession>
<evidence type="ECO:0000256" key="3">
    <source>
        <dbReference type="ARBA" id="ARBA00022801"/>
    </source>
</evidence>
<keyword evidence="2" id="KW-0479">Metal-binding</keyword>
<reference evidence="7 8" key="1">
    <citation type="submission" date="2013-12" db="EMBL/GenBank/DDBJ databases">
        <authorList>
            <person name="Zelazny A."/>
            <person name="Olivier K."/>
            <person name="Holland S."/>
            <person name="Lenaerts A."/>
            <person name="Ordway D."/>
            <person name="DeGroote M.A."/>
            <person name="Parker T."/>
            <person name="Sizemore C."/>
            <person name="Tallon L.J."/>
            <person name="Sadzewicz L.K."/>
            <person name="Sengamalay N."/>
            <person name="Fraser C.M."/>
            <person name="Hine E."/>
            <person name="Shefchek K.A."/>
            <person name="Das S.P."/>
            <person name="Tettelin H."/>
        </authorList>
    </citation>
    <scope>NUCLEOTIDE SEQUENCE [LARGE SCALE GENOMIC DNA]</scope>
    <source>
        <strain evidence="7 8">1956</strain>
    </source>
</reference>
<comment type="cofactor">
    <cofactor evidence="1">
        <name>Mg(2+)</name>
        <dbReference type="ChEBI" id="CHEBI:18420"/>
    </cofactor>
</comment>
<sequence length="145" mass="15905">MVPSDAGVIIRTASEGVKEDDIRNDVTRLQERWKQIEAKAIEIKEKAAGAAVALYEEPDVLVKVIRDLFNEDFAGLVVSGDEAWNTINEYVNSVAPDLVSKLSKYEPPAGRTGRAGRTCSPCTASTSSWPRRWTARSGCPRAAPW</sequence>
<dbReference type="GO" id="GO:0003723">
    <property type="term" value="F:RNA binding"/>
    <property type="evidence" value="ECO:0007669"/>
    <property type="project" value="UniProtKB-KW"/>
</dbReference>
<dbReference type="PATRIC" id="fig|1299331.3.peg.1434"/>
<dbReference type="GO" id="GO:0016787">
    <property type="term" value="F:hydrolase activity"/>
    <property type="evidence" value="ECO:0007669"/>
    <property type="project" value="UniProtKB-KW"/>
</dbReference>
<dbReference type="GO" id="GO:0004540">
    <property type="term" value="F:RNA nuclease activity"/>
    <property type="evidence" value="ECO:0007669"/>
    <property type="project" value="InterPro"/>
</dbReference>
<evidence type="ECO:0000256" key="1">
    <source>
        <dbReference type="ARBA" id="ARBA00001946"/>
    </source>
</evidence>
<keyword evidence="5" id="KW-0694">RNA-binding</keyword>
<gene>
    <name evidence="7" type="ORF">I550_1480</name>
</gene>
<proteinExistence type="predicted"/>
<dbReference type="GO" id="GO:0005737">
    <property type="term" value="C:cytoplasm"/>
    <property type="evidence" value="ECO:0007669"/>
    <property type="project" value="TreeGrafter"/>
</dbReference>
<dbReference type="PANTHER" id="PTHR30001">
    <property type="entry name" value="RIBONUCLEASE"/>
    <property type="match status" value="1"/>
</dbReference>
<evidence type="ECO:0000256" key="2">
    <source>
        <dbReference type="ARBA" id="ARBA00022723"/>
    </source>
</evidence>
<keyword evidence="3" id="KW-0378">Hydrolase</keyword>
<keyword evidence="4" id="KW-0460">Magnesium</keyword>
<protein>
    <submittedName>
        <fullName evidence="7">Ribonuclease E/G family protein</fullName>
    </submittedName>
</protein>
<dbReference type="InterPro" id="IPR004659">
    <property type="entry name" value="RNase_E/G"/>
</dbReference>
<dbReference type="InterPro" id="IPR019307">
    <property type="entry name" value="RNA-bd_AU-1/RNase_E/G"/>
</dbReference>
<evidence type="ECO:0000259" key="6">
    <source>
        <dbReference type="Pfam" id="PF10150"/>
    </source>
</evidence>
<evidence type="ECO:0000313" key="8">
    <source>
        <dbReference type="Proteomes" id="UP000020825"/>
    </source>
</evidence>
<dbReference type="PANTHER" id="PTHR30001:SF0">
    <property type="entry name" value="RIBONUCLEASE G"/>
    <property type="match status" value="1"/>
</dbReference>
<organism evidence="7 8">
    <name type="scientific">Mycobacterium intracellulare 1956</name>
    <dbReference type="NCBI Taxonomy" id="1299331"/>
    <lineage>
        <taxon>Bacteria</taxon>
        <taxon>Bacillati</taxon>
        <taxon>Actinomycetota</taxon>
        <taxon>Actinomycetes</taxon>
        <taxon>Mycobacteriales</taxon>
        <taxon>Mycobacteriaceae</taxon>
        <taxon>Mycobacterium</taxon>
        <taxon>Mycobacterium avium complex (MAC)</taxon>
    </lineage>
</organism>
<dbReference type="GO" id="GO:0006364">
    <property type="term" value="P:rRNA processing"/>
    <property type="evidence" value="ECO:0007669"/>
    <property type="project" value="TreeGrafter"/>
</dbReference>
<evidence type="ECO:0000313" key="7">
    <source>
        <dbReference type="EMBL" id="EUA58337.1"/>
    </source>
</evidence>
<evidence type="ECO:0000256" key="4">
    <source>
        <dbReference type="ARBA" id="ARBA00022842"/>
    </source>
</evidence>
<dbReference type="Proteomes" id="UP000020825">
    <property type="component" value="Unassembled WGS sequence"/>
</dbReference>
<name>X8CPN3_MYCIT</name>
<evidence type="ECO:0000256" key="5">
    <source>
        <dbReference type="ARBA" id="ARBA00022884"/>
    </source>
</evidence>
<dbReference type="Pfam" id="PF10150">
    <property type="entry name" value="RNase_E_G"/>
    <property type="match status" value="1"/>
</dbReference>
<comment type="caution">
    <text evidence="7">The sequence shown here is derived from an EMBL/GenBank/DDBJ whole genome shotgun (WGS) entry which is preliminary data.</text>
</comment>